<dbReference type="PATRIC" id="fig|1641389.3.peg.1028"/>
<dbReference type="Pfam" id="PF13635">
    <property type="entry name" value="DUF4143"/>
    <property type="match status" value="1"/>
</dbReference>
<dbReference type="InterPro" id="IPR041682">
    <property type="entry name" value="AAA_14"/>
</dbReference>
<dbReference type="Gene3D" id="3.40.50.300">
    <property type="entry name" value="P-loop containing nucleotide triphosphate hydrolases"/>
    <property type="match status" value="1"/>
</dbReference>
<feature type="non-terminal residue" evidence="3">
    <location>
        <position position="1"/>
    </location>
</feature>
<feature type="domain" description="DUF4143" evidence="2">
    <location>
        <begin position="185"/>
        <end position="341"/>
    </location>
</feature>
<evidence type="ECO:0000259" key="1">
    <source>
        <dbReference type="Pfam" id="PF13173"/>
    </source>
</evidence>
<dbReference type="Proteomes" id="UP000053904">
    <property type="component" value="Unassembled WGS sequence"/>
</dbReference>
<dbReference type="SUPFAM" id="SSF52540">
    <property type="entry name" value="P-loop containing nucleoside triphosphate hydrolases"/>
    <property type="match status" value="1"/>
</dbReference>
<gene>
    <name evidence="3" type="ORF">XD93_0852</name>
</gene>
<dbReference type="InterPro" id="IPR025420">
    <property type="entry name" value="DUF4143"/>
</dbReference>
<name>A0A101HGZ3_9BACT</name>
<feature type="domain" description="AAA" evidence="1">
    <location>
        <begin position="15"/>
        <end position="138"/>
    </location>
</feature>
<reference evidence="4" key="1">
    <citation type="journal article" date="2015" name="MBio">
        <title>Genome-Resolved Metagenomic Analysis Reveals Roles for Candidate Phyla and Other Microbial Community Members in Biogeochemical Transformations in Oil Reservoirs.</title>
        <authorList>
            <person name="Hu P."/>
            <person name="Tom L."/>
            <person name="Singh A."/>
            <person name="Thomas B.C."/>
            <person name="Baker B.J."/>
            <person name="Piceno Y.M."/>
            <person name="Andersen G.L."/>
            <person name="Banfield J.F."/>
        </authorList>
    </citation>
    <scope>NUCLEOTIDE SEQUENCE [LARGE SCALE GENOMIC DNA]</scope>
</reference>
<accession>A0A101HGZ3</accession>
<dbReference type="Pfam" id="PF13173">
    <property type="entry name" value="AAA_14"/>
    <property type="match status" value="1"/>
</dbReference>
<dbReference type="EMBL" id="LGGO01000136">
    <property type="protein sequence ID" value="KUK76544.1"/>
    <property type="molecule type" value="Genomic_DNA"/>
</dbReference>
<evidence type="ECO:0000259" key="2">
    <source>
        <dbReference type="Pfam" id="PF13635"/>
    </source>
</evidence>
<evidence type="ECO:0000313" key="3">
    <source>
        <dbReference type="EMBL" id="KUK76544.1"/>
    </source>
</evidence>
<dbReference type="PANTHER" id="PTHR43566:SF1">
    <property type="entry name" value="AAA+ ATPASE DOMAIN-CONTAINING PROTEIN"/>
    <property type="match status" value="1"/>
</dbReference>
<organism evidence="3 4">
    <name type="scientific">candidate division WS6 bacterium 34_10</name>
    <dbReference type="NCBI Taxonomy" id="1641389"/>
    <lineage>
        <taxon>Bacteria</taxon>
        <taxon>Candidatus Dojkabacteria</taxon>
    </lineage>
</organism>
<dbReference type="PANTHER" id="PTHR43566">
    <property type="entry name" value="CONSERVED PROTEIN"/>
    <property type="match status" value="1"/>
</dbReference>
<sequence length="375" mass="44130">MIKRSIDLNKYLEKNKVLIIYGARQVGKTTLVKNFLSNTNLKYSFYTGDDIQFAKDLSKCDLYTIKKLVGDIELLVIDEAQKIDNIGRALKLIVDNIDNIYVLVTGSSSFDLANSTSEPLTGRKNLITLYPISLQELLYDTTQYNLSRRLGEFLVYGMYPNVVSLDSFKDKENRINEIRDSYLIKDILEFNKVKRSQLVVDLLRHLAFQVGSEVSTVELGRNLGIDNKTVKRYLDLLEKSFVIFSLSGFSRNLRKEISKMEKYYFYDNGIRNSLIKNFNDLDTRNDVGQLWENFLMVERMKKNSYNKLSVNYYFWRTYDQKEIDLIEERGGKLYGYEFKWNHKDVKEPKEWIEEYDSSEFKVIDRENFLDFVISQ</sequence>
<dbReference type="InterPro" id="IPR027417">
    <property type="entry name" value="P-loop_NTPase"/>
</dbReference>
<evidence type="ECO:0000313" key="4">
    <source>
        <dbReference type="Proteomes" id="UP000053904"/>
    </source>
</evidence>
<protein>
    <submittedName>
        <fullName evidence="3">Putative ATPase (AAA+ superfamily)</fullName>
    </submittedName>
</protein>
<comment type="caution">
    <text evidence="3">The sequence shown here is derived from an EMBL/GenBank/DDBJ whole genome shotgun (WGS) entry which is preliminary data.</text>
</comment>
<dbReference type="AlphaFoldDB" id="A0A101HGZ3"/>
<proteinExistence type="predicted"/>